<gene>
    <name evidence="1" type="ORF">C1645_821497</name>
</gene>
<reference evidence="1 2" key="1">
    <citation type="submission" date="2018-06" db="EMBL/GenBank/DDBJ databases">
        <title>Comparative genomics reveals the genomic features of Rhizophagus irregularis, R. cerebriforme, R. diaphanum and Gigaspora rosea, and their symbiotic lifestyle signature.</title>
        <authorList>
            <person name="Morin E."/>
            <person name="San Clemente H."/>
            <person name="Chen E.C.H."/>
            <person name="De La Providencia I."/>
            <person name="Hainaut M."/>
            <person name="Kuo A."/>
            <person name="Kohler A."/>
            <person name="Murat C."/>
            <person name="Tang N."/>
            <person name="Roy S."/>
            <person name="Loubradou J."/>
            <person name="Henrissat B."/>
            <person name="Grigoriev I.V."/>
            <person name="Corradi N."/>
            <person name="Roux C."/>
            <person name="Martin F.M."/>
        </authorList>
    </citation>
    <scope>NUCLEOTIDE SEQUENCE [LARGE SCALE GENOMIC DNA]</scope>
    <source>
        <strain evidence="1 2">DAOM 227022</strain>
    </source>
</reference>
<protein>
    <submittedName>
        <fullName evidence="1">Uncharacterized protein</fullName>
    </submittedName>
</protein>
<organism evidence="1 2">
    <name type="scientific">Glomus cerebriforme</name>
    <dbReference type="NCBI Taxonomy" id="658196"/>
    <lineage>
        <taxon>Eukaryota</taxon>
        <taxon>Fungi</taxon>
        <taxon>Fungi incertae sedis</taxon>
        <taxon>Mucoromycota</taxon>
        <taxon>Glomeromycotina</taxon>
        <taxon>Glomeromycetes</taxon>
        <taxon>Glomerales</taxon>
        <taxon>Glomeraceae</taxon>
        <taxon>Glomus</taxon>
    </lineage>
</organism>
<evidence type="ECO:0000313" key="2">
    <source>
        <dbReference type="Proteomes" id="UP000265703"/>
    </source>
</evidence>
<sequence length="71" mass="8324">MDEGESESMTDHANCNDAYKTILSNENEHSLLYLGKKFKLWKDCKIFISKWAKLQGFQVIRDHVTREGDIF</sequence>
<proteinExistence type="predicted"/>
<dbReference type="AlphaFoldDB" id="A0A397T6M5"/>
<keyword evidence="2" id="KW-1185">Reference proteome</keyword>
<dbReference type="EMBL" id="QKYT01000141">
    <property type="protein sequence ID" value="RIA91857.1"/>
    <property type="molecule type" value="Genomic_DNA"/>
</dbReference>
<name>A0A397T6M5_9GLOM</name>
<comment type="caution">
    <text evidence="1">The sequence shown here is derived from an EMBL/GenBank/DDBJ whole genome shotgun (WGS) entry which is preliminary data.</text>
</comment>
<evidence type="ECO:0000313" key="1">
    <source>
        <dbReference type="EMBL" id="RIA91857.1"/>
    </source>
</evidence>
<dbReference type="Proteomes" id="UP000265703">
    <property type="component" value="Unassembled WGS sequence"/>
</dbReference>
<dbReference type="OrthoDB" id="2435800at2759"/>
<accession>A0A397T6M5</accession>